<gene>
    <name evidence="1" type="ORF">SVUK_LOCUS4295</name>
</gene>
<dbReference type="AlphaFoldDB" id="A0A3P7IYI4"/>
<proteinExistence type="predicted"/>
<evidence type="ECO:0000313" key="2">
    <source>
        <dbReference type="Proteomes" id="UP000270094"/>
    </source>
</evidence>
<dbReference type="EMBL" id="UYYB01011738">
    <property type="protein sequence ID" value="VDM69297.1"/>
    <property type="molecule type" value="Genomic_DNA"/>
</dbReference>
<reference evidence="1 2" key="1">
    <citation type="submission" date="2018-11" db="EMBL/GenBank/DDBJ databases">
        <authorList>
            <consortium name="Pathogen Informatics"/>
        </authorList>
    </citation>
    <scope>NUCLEOTIDE SEQUENCE [LARGE SCALE GENOMIC DNA]</scope>
</reference>
<evidence type="ECO:0000313" key="1">
    <source>
        <dbReference type="EMBL" id="VDM69297.1"/>
    </source>
</evidence>
<organism evidence="1 2">
    <name type="scientific">Strongylus vulgaris</name>
    <name type="common">Blood worm</name>
    <dbReference type="NCBI Taxonomy" id="40348"/>
    <lineage>
        <taxon>Eukaryota</taxon>
        <taxon>Metazoa</taxon>
        <taxon>Ecdysozoa</taxon>
        <taxon>Nematoda</taxon>
        <taxon>Chromadorea</taxon>
        <taxon>Rhabditida</taxon>
        <taxon>Rhabditina</taxon>
        <taxon>Rhabditomorpha</taxon>
        <taxon>Strongyloidea</taxon>
        <taxon>Strongylidae</taxon>
        <taxon>Strongylus</taxon>
    </lineage>
</organism>
<protein>
    <submittedName>
        <fullName evidence="1">Uncharacterized protein</fullName>
    </submittedName>
</protein>
<keyword evidence="2" id="KW-1185">Reference proteome</keyword>
<name>A0A3P7IYI4_STRVU</name>
<accession>A0A3P7IYI4</accession>
<sequence length="91" mass="9635">MSLRVSGTFRLDFGGGVHDSTCPNCSAVALAAAAIGPRPTGVEHFPNLPPGLMPPPAMMPLVPGMPMLARHFSPYVFRQTPPPTSQPHPHL</sequence>
<dbReference type="Proteomes" id="UP000270094">
    <property type="component" value="Unassembled WGS sequence"/>
</dbReference>